<gene>
    <name evidence="4" type="ORF">BCR33DRAFT_785102</name>
</gene>
<dbReference type="STRING" id="329046.A0A1Y2CC06"/>
<comment type="caution">
    <text evidence="4">The sequence shown here is derived from an EMBL/GenBank/DDBJ whole genome shotgun (WGS) entry which is preliminary data.</text>
</comment>
<evidence type="ECO:0000313" key="4">
    <source>
        <dbReference type="EMBL" id="ORY44427.1"/>
    </source>
</evidence>
<dbReference type="Proteomes" id="UP000193642">
    <property type="component" value="Unassembled WGS sequence"/>
</dbReference>
<dbReference type="EMBL" id="MCGO01000022">
    <property type="protein sequence ID" value="ORY44427.1"/>
    <property type="molecule type" value="Genomic_DNA"/>
</dbReference>
<keyword evidence="2" id="KW-0732">Signal</keyword>
<keyword evidence="1" id="KW-0472">Membrane</keyword>
<dbReference type="InterPro" id="IPR024382">
    <property type="entry name" value="Vps3844_C"/>
</dbReference>
<dbReference type="GO" id="GO:0005783">
    <property type="term" value="C:endoplasmic reticulum"/>
    <property type="evidence" value="ECO:0007669"/>
    <property type="project" value="TreeGrafter"/>
</dbReference>
<name>A0A1Y2CC06_9FUNG</name>
<protein>
    <recommendedName>
        <fullName evidence="3">Vacuolar sorting protein Vps3844 C-terminal domain-containing protein</fullName>
    </recommendedName>
</protein>
<evidence type="ECO:0000256" key="1">
    <source>
        <dbReference type="SAM" id="Phobius"/>
    </source>
</evidence>
<feature type="domain" description="Vacuolar sorting protein Vps3844 C-terminal" evidence="3">
    <location>
        <begin position="346"/>
        <end position="444"/>
    </location>
</feature>
<dbReference type="PANTHER" id="PTHR36853">
    <property type="entry name" value="EXPRESSED PROTEIN"/>
    <property type="match status" value="1"/>
</dbReference>
<proteinExistence type="predicted"/>
<dbReference type="Pfam" id="PF12955">
    <property type="entry name" value="Vps3844_C"/>
    <property type="match status" value="1"/>
</dbReference>
<accession>A0A1Y2CC06</accession>
<sequence>MRFSFVVVAASVASSVVASVSLHLSPAPITNGPLEPATASWSDLTSVLAHANGVSRLFRWSDNAAQDGDEDQHSLSNILASEHVLALKPDLFHQSSGSLVMLVAGLETNEVPLPVSFTSTSHTPLSAASDYLNHFIELISSEYGTGRANMISVSSVCNDNILSIPGVSRLVLKKEAAVATIPDSATTSLKSKLKEISKSSYVNVKQTFEKRFGKTVLKESENVDKMFMVEMNFVDALSDALGKDSKEMLQPHVQGFLSDYFSVSMTRLNNIYEVYGKESAQFQSSAKVLKEVVSKVIDTFHNLYPEGQVQIIALAPSSNSVSKRDIAIPDLDRRLAVVNPACPLYFQDCMTLNSNCSNHGTCTQMRNPRNSNQTCFFCSCYTNNTDDNGELIIGGSHRKVLWAGPQCAKQDISADFHLLLWTTVGLTVVMIFVVGLLASVGSEESNAQGAGAGKKKED</sequence>
<keyword evidence="1" id="KW-0812">Transmembrane</keyword>
<feature type="transmembrane region" description="Helical" evidence="1">
    <location>
        <begin position="418"/>
        <end position="438"/>
    </location>
</feature>
<evidence type="ECO:0000313" key="5">
    <source>
        <dbReference type="Proteomes" id="UP000193642"/>
    </source>
</evidence>
<keyword evidence="1" id="KW-1133">Transmembrane helix</keyword>
<dbReference type="AlphaFoldDB" id="A0A1Y2CC06"/>
<feature type="chain" id="PRO_5013163978" description="Vacuolar sorting protein Vps3844 C-terminal domain-containing protein" evidence="2">
    <location>
        <begin position="19"/>
        <end position="458"/>
    </location>
</feature>
<organism evidence="4 5">
    <name type="scientific">Rhizoclosmatium globosum</name>
    <dbReference type="NCBI Taxonomy" id="329046"/>
    <lineage>
        <taxon>Eukaryota</taxon>
        <taxon>Fungi</taxon>
        <taxon>Fungi incertae sedis</taxon>
        <taxon>Chytridiomycota</taxon>
        <taxon>Chytridiomycota incertae sedis</taxon>
        <taxon>Chytridiomycetes</taxon>
        <taxon>Chytridiales</taxon>
        <taxon>Chytriomycetaceae</taxon>
        <taxon>Rhizoclosmatium</taxon>
    </lineage>
</organism>
<evidence type="ECO:0000259" key="3">
    <source>
        <dbReference type="Pfam" id="PF12955"/>
    </source>
</evidence>
<dbReference type="PANTHER" id="PTHR36853:SF1">
    <property type="entry name" value="DUF3844 DOMAIN-CONTAINING PROTEIN"/>
    <property type="match status" value="1"/>
</dbReference>
<dbReference type="InterPro" id="IPR053065">
    <property type="entry name" value="Archenteron_Induction-Rel"/>
</dbReference>
<evidence type="ECO:0000256" key="2">
    <source>
        <dbReference type="SAM" id="SignalP"/>
    </source>
</evidence>
<keyword evidence="5" id="KW-1185">Reference proteome</keyword>
<dbReference type="OrthoDB" id="5583277at2759"/>
<reference evidence="4 5" key="1">
    <citation type="submission" date="2016-07" db="EMBL/GenBank/DDBJ databases">
        <title>Pervasive Adenine N6-methylation of Active Genes in Fungi.</title>
        <authorList>
            <consortium name="DOE Joint Genome Institute"/>
            <person name="Mondo S.J."/>
            <person name="Dannebaum R.O."/>
            <person name="Kuo R.C."/>
            <person name="Labutti K."/>
            <person name="Haridas S."/>
            <person name="Kuo A."/>
            <person name="Salamov A."/>
            <person name="Ahrendt S.R."/>
            <person name="Lipzen A."/>
            <person name="Sullivan W."/>
            <person name="Andreopoulos W.B."/>
            <person name="Clum A."/>
            <person name="Lindquist E."/>
            <person name="Daum C."/>
            <person name="Ramamoorthy G.K."/>
            <person name="Gryganskyi A."/>
            <person name="Culley D."/>
            <person name="Magnuson J.K."/>
            <person name="James T.Y."/>
            <person name="O'Malley M.A."/>
            <person name="Stajich J.E."/>
            <person name="Spatafora J.W."/>
            <person name="Visel A."/>
            <person name="Grigoriev I.V."/>
        </authorList>
    </citation>
    <scope>NUCLEOTIDE SEQUENCE [LARGE SCALE GENOMIC DNA]</scope>
    <source>
        <strain evidence="4 5">JEL800</strain>
    </source>
</reference>
<feature type="signal peptide" evidence="2">
    <location>
        <begin position="1"/>
        <end position="18"/>
    </location>
</feature>